<dbReference type="AlphaFoldDB" id="R8B3P2"/>
<evidence type="ECO:0000259" key="3">
    <source>
        <dbReference type="Pfam" id="PF13511"/>
    </source>
</evidence>
<keyword evidence="5" id="KW-1185">Reference proteome</keyword>
<organism evidence="4 5">
    <name type="scientific">Marinobacter lipolyticus SM19</name>
    <dbReference type="NCBI Taxonomy" id="1318628"/>
    <lineage>
        <taxon>Bacteria</taxon>
        <taxon>Pseudomonadati</taxon>
        <taxon>Pseudomonadota</taxon>
        <taxon>Gammaproteobacteria</taxon>
        <taxon>Pseudomonadales</taxon>
        <taxon>Marinobacteraceae</taxon>
        <taxon>Marinobacter</taxon>
    </lineage>
</organism>
<accession>R8B3P2</accession>
<proteinExistence type="predicted"/>
<dbReference type="RefSeq" id="WP_012136826.1">
    <property type="nucleotide sequence ID" value="NZ_KE007306.1"/>
</dbReference>
<evidence type="ECO:0000256" key="1">
    <source>
        <dbReference type="SAM" id="MobiDB-lite"/>
    </source>
</evidence>
<keyword evidence="2" id="KW-0732">Signal</keyword>
<dbReference type="OrthoDB" id="7062774at2"/>
<feature type="signal peptide" evidence="2">
    <location>
        <begin position="1"/>
        <end position="20"/>
    </location>
</feature>
<dbReference type="EMBL" id="ASAD01000007">
    <property type="protein sequence ID" value="EON93191.1"/>
    <property type="molecule type" value="Genomic_DNA"/>
</dbReference>
<dbReference type="HOGENOM" id="CLU_108835_3_2_6"/>
<dbReference type="Pfam" id="PF13511">
    <property type="entry name" value="DUF4124"/>
    <property type="match status" value="1"/>
</dbReference>
<feature type="chain" id="PRO_5004462484" evidence="2">
    <location>
        <begin position="21"/>
        <end position="146"/>
    </location>
</feature>
<comment type="caution">
    <text evidence="4">The sequence shown here is derived from an EMBL/GenBank/DDBJ whole genome shotgun (WGS) entry which is preliminary data.</text>
</comment>
<dbReference type="InterPro" id="IPR025392">
    <property type="entry name" value="DUF4124"/>
</dbReference>
<protein>
    <submittedName>
        <fullName evidence="4">Glycolate oxidase iron-sulfur subunit</fullName>
    </submittedName>
</protein>
<dbReference type="PATRIC" id="fig|1318628.3.peg.819"/>
<evidence type="ECO:0000313" key="4">
    <source>
        <dbReference type="EMBL" id="EON93191.1"/>
    </source>
</evidence>
<evidence type="ECO:0000313" key="5">
    <source>
        <dbReference type="Proteomes" id="UP000016540"/>
    </source>
</evidence>
<dbReference type="Proteomes" id="UP000016540">
    <property type="component" value="Unassembled WGS sequence"/>
</dbReference>
<feature type="domain" description="DUF4124" evidence="3">
    <location>
        <begin position="11"/>
        <end position="54"/>
    </location>
</feature>
<feature type="compositionally biased region" description="Basic and acidic residues" evidence="1">
    <location>
        <begin position="92"/>
        <end position="104"/>
    </location>
</feature>
<gene>
    <name evidence="4" type="ORF">MARLIPOL_04125</name>
</gene>
<feature type="region of interest" description="Disordered" evidence="1">
    <location>
        <begin position="62"/>
        <end position="104"/>
    </location>
</feature>
<evidence type="ECO:0000256" key="2">
    <source>
        <dbReference type="SAM" id="SignalP"/>
    </source>
</evidence>
<sequence length="146" mass="16332">MPGSLAAFLIVSLFASSVSAGVYTWTDADGVVHFSDRQPLSRNHDIVTLTEPSVVPMSENIEQGRRVSTINQQVSRSLERSSSDGRSSGTGKKADARHQKTCDGYRKRLARIQQQLRAGYSNDRGNRLRRQRREVSQALSRECLLR</sequence>
<name>R8B3P2_9GAMM</name>
<reference evidence="4 5" key="1">
    <citation type="journal article" date="2013" name="Genome Announc.">
        <title>Draft Genome Sequence of the Moderately Halophilic Bacterium Marinobacter lipolyticus Strain SM19.</title>
        <authorList>
            <person name="Papke R.T."/>
            <person name="de la Haba R.R."/>
            <person name="Infante-Dominguez C."/>
            <person name="Perez D."/>
            <person name="Sanchez-Porro C."/>
            <person name="Lapierre P."/>
            <person name="Ventosa A."/>
        </authorList>
    </citation>
    <scope>NUCLEOTIDE SEQUENCE [LARGE SCALE GENOMIC DNA]</scope>
    <source>
        <strain evidence="4 5">SM19</strain>
    </source>
</reference>